<keyword evidence="2" id="KW-0472">Membrane</keyword>
<dbReference type="RefSeq" id="WP_345724015.1">
    <property type="nucleotide sequence ID" value="NZ_BAABRU010000018.1"/>
</dbReference>
<evidence type="ECO:0000259" key="3">
    <source>
        <dbReference type="PROSITE" id="PS51360"/>
    </source>
</evidence>
<feature type="region of interest" description="Disordered" evidence="1">
    <location>
        <begin position="45"/>
        <end position="75"/>
    </location>
</feature>
<proteinExistence type="predicted"/>
<evidence type="ECO:0000313" key="4">
    <source>
        <dbReference type="EMBL" id="GAA5530421.1"/>
    </source>
</evidence>
<reference evidence="4 5" key="1">
    <citation type="submission" date="2024-02" db="EMBL/GenBank/DDBJ databases">
        <title>Herpetosiphon gulosus NBRC 112829.</title>
        <authorList>
            <person name="Ichikawa N."/>
            <person name="Katano-Makiyama Y."/>
            <person name="Hidaka K."/>
        </authorList>
    </citation>
    <scope>NUCLEOTIDE SEQUENCE [LARGE SCALE GENOMIC DNA]</scope>
    <source>
        <strain evidence="4 5">NBRC 112829</strain>
    </source>
</reference>
<protein>
    <recommendedName>
        <fullName evidence="3">Plus3 domain-containing protein</fullName>
    </recommendedName>
</protein>
<dbReference type="EMBL" id="BAABRU010000018">
    <property type="protein sequence ID" value="GAA5530421.1"/>
    <property type="molecule type" value="Genomic_DNA"/>
</dbReference>
<organism evidence="4 5">
    <name type="scientific">Herpetosiphon gulosus</name>
    <dbReference type="NCBI Taxonomy" id="1973496"/>
    <lineage>
        <taxon>Bacteria</taxon>
        <taxon>Bacillati</taxon>
        <taxon>Chloroflexota</taxon>
        <taxon>Chloroflexia</taxon>
        <taxon>Herpetosiphonales</taxon>
        <taxon>Herpetosiphonaceae</taxon>
        <taxon>Herpetosiphon</taxon>
    </lineage>
</organism>
<dbReference type="SUPFAM" id="SSF49464">
    <property type="entry name" value="Carboxypeptidase regulatory domain-like"/>
    <property type="match status" value="1"/>
</dbReference>
<feature type="compositionally biased region" description="Polar residues" evidence="1">
    <location>
        <begin position="48"/>
        <end position="60"/>
    </location>
</feature>
<keyword evidence="2" id="KW-0812">Transmembrane</keyword>
<feature type="domain" description="Plus3" evidence="3">
    <location>
        <begin position="1"/>
        <end position="19"/>
    </location>
</feature>
<gene>
    <name evidence="4" type="ORF">Hgul01_04240</name>
</gene>
<dbReference type="Gene3D" id="2.60.40.1120">
    <property type="entry name" value="Carboxypeptidase-like, regulatory domain"/>
    <property type="match status" value="1"/>
</dbReference>
<keyword evidence="5" id="KW-1185">Reference proteome</keyword>
<dbReference type="InterPro" id="IPR004343">
    <property type="entry name" value="Plus-3_dom"/>
</dbReference>
<sequence>MPTIDQLKQKLDEIQKQITQDGGDKHSAPALLQQREKLEQQIKAAEKNQLNNSTPSTLPANNDEPKNAKTTSKKSSLIERLQENKKILFLFAILATVAAICQILMYFNILPFDQKRDIIIIVIDQETNTPINNATVVIDNTTIINTDTNGNATVSISKDKNSIIIEIKADTYNSIKAAYNINDANNRLEIKLTKTTSQPTGPNIPTSFGWFAGCWQNENSISEIQMLNIRFEGLPRNKAFVGLTTACPATQINKEFSATPQIETNMLIVNVEPEEWRLYPKNSDGDMRLQRFVNGALQEELTFKRK</sequence>
<feature type="transmembrane region" description="Helical" evidence="2">
    <location>
        <begin position="87"/>
        <end position="107"/>
    </location>
</feature>
<evidence type="ECO:0000256" key="2">
    <source>
        <dbReference type="SAM" id="Phobius"/>
    </source>
</evidence>
<dbReference type="InterPro" id="IPR008969">
    <property type="entry name" value="CarboxyPept-like_regulatory"/>
</dbReference>
<evidence type="ECO:0000313" key="5">
    <source>
        <dbReference type="Proteomes" id="UP001428290"/>
    </source>
</evidence>
<name>A0ABP9X6E5_9CHLR</name>
<dbReference type="PROSITE" id="PS51360">
    <property type="entry name" value="PLUS3"/>
    <property type="match status" value="1"/>
</dbReference>
<dbReference type="Proteomes" id="UP001428290">
    <property type="component" value="Unassembled WGS sequence"/>
</dbReference>
<keyword evidence="2" id="KW-1133">Transmembrane helix</keyword>
<comment type="caution">
    <text evidence="4">The sequence shown here is derived from an EMBL/GenBank/DDBJ whole genome shotgun (WGS) entry which is preliminary data.</text>
</comment>
<accession>A0ABP9X6E5</accession>
<evidence type="ECO:0000256" key="1">
    <source>
        <dbReference type="SAM" id="MobiDB-lite"/>
    </source>
</evidence>